<dbReference type="EMBL" id="CAADRP010001830">
    <property type="protein sequence ID" value="VFU54173.1"/>
    <property type="molecule type" value="Genomic_DNA"/>
</dbReference>
<sequence length="68" mass="7448">MVNPVPSRQSHHFQGQAFSGTAPPSIPKRHQLKPVSSPLWVVKPFRISPLMISSSPIFFPVALLSNTA</sequence>
<organism evidence="2">
    <name type="scientific">Salix viminalis</name>
    <name type="common">Common osier</name>
    <name type="synonym">Basket willow</name>
    <dbReference type="NCBI Taxonomy" id="40686"/>
    <lineage>
        <taxon>Eukaryota</taxon>
        <taxon>Viridiplantae</taxon>
        <taxon>Streptophyta</taxon>
        <taxon>Embryophyta</taxon>
        <taxon>Tracheophyta</taxon>
        <taxon>Spermatophyta</taxon>
        <taxon>Magnoliopsida</taxon>
        <taxon>eudicotyledons</taxon>
        <taxon>Gunneridae</taxon>
        <taxon>Pentapetalae</taxon>
        <taxon>rosids</taxon>
        <taxon>fabids</taxon>
        <taxon>Malpighiales</taxon>
        <taxon>Salicaceae</taxon>
        <taxon>Saliceae</taxon>
        <taxon>Salix</taxon>
    </lineage>
</organism>
<gene>
    <name evidence="2" type="ORF">SVIM_LOCUS377591</name>
</gene>
<reference evidence="2" key="1">
    <citation type="submission" date="2019-03" db="EMBL/GenBank/DDBJ databases">
        <authorList>
            <person name="Mank J."/>
            <person name="Almeida P."/>
        </authorList>
    </citation>
    <scope>NUCLEOTIDE SEQUENCE</scope>
    <source>
        <strain evidence="2">78183</strain>
    </source>
</reference>
<feature type="compositionally biased region" description="Polar residues" evidence="1">
    <location>
        <begin position="1"/>
        <end position="19"/>
    </location>
</feature>
<protein>
    <submittedName>
        <fullName evidence="2">Uncharacterized protein</fullName>
    </submittedName>
</protein>
<name>A0A6N2MIR0_SALVM</name>
<evidence type="ECO:0000313" key="2">
    <source>
        <dbReference type="EMBL" id="VFU54173.1"/>
    </source>
</evidence>
<evidence type="ECO:0000256" key="1">
    <source>
        <dbReference type="SAM" id="MobiDB-lite"/>
    </source>
</evidence>
<dbReference type="AlphaFoldDB" id="A0A6N2MIR0"/>
<feature type="region of interest" description="Disordered" evidence="1">
    <location>
        <begin position="1"/>
        <end position="31"/>
    </location>
</feature>
<accession>A0A6N2MIR0</accession>
<proteinExistence type="predicted"/>